<dbReference type="CDD" id="cd12148">
    <property type="entry name" value="fungal_TF_MHR"/>
    <property type="match status" value="1"/>
</dbReference>
<keyword evidence="3" id="KW-0238">DNA-binding</keyword>
<dbReference type="GO" id="GO:0006351">
    <property type="term" value="P:DNA-templated transcription"/>
    <property type="evidence" value="ECO:0007669"/>
    <property type="project" value="InterPro"/>
</dbReference>
<keyword evidence="5" id="KW-0539">Nucleus</keyword>
<dbReference type="CDD" id="cd00067">
    <property type="entry name" value="GAL4"/>
    <property type="match status" value="1"/>
</dbReference>
<keyword evidence="8" id="KW-1185">Reference proteome</keyword>
<dbReference type="GO" id="GO:0003677">
    <property type="term" value="F:DNA binding"/>
    <property type="evidence" value="ECO:0007669"/>
    <property type="project" value="UniProtKB-KW"/>
</dbReference>
<dbReference type="AlphaFoldDB" id="A0A1L9PCJ4"/>
<dbReference type="SMART" id="SM00906">
    <property type="entry name" value="Fungal_trans"/>
    <property type="match status" value="1"/>
</dbReference>
<dbReference type="Pfam" id="PF04082">
    <property type="entry name" value="Fungal_trans"/>
    <property type="match status" value="1"/>
</dbReference>
<dbReference type="PANTHER" id="PTHR46910">
    <property type="entry name" value="TRANSCRIPTION FACTOR PDR1"/>
    <property type="match status" value="1"/>
</dbReference>
<evidence type="ECO:0000313" key="7">
    <source>
        <dbReference type="EMBL" id="OJI99175.1"/>
    </source>
</evidence>
<evidence type="ECO:0000313" key="8">
    <source>
        <dbReference type="Proteomes" id="UP000184073"/>
    </source>
</evidence>
<dbReference type="InterPro" id="IPR036864">
    <property type="entry name" value="Zn2-C6_fun-type_DNA-bd_sf"/>
</dbReference>
<keyword evidence="4" id="KW-0804">Transcription</keyword>
<dbReference type="SMART" id="SM00066">
    <property type="entry name" value="GAL4"/>
    <property type="match status" value="1"/>
</dbReference>
<organism evidence="7 8">
    <name type="scientific">Aspergillus versicolor CBS 583.65</name>
    <dbReference type="NCBI Taxonomy" id="1036611"/>
    <lineage>
        <taxon>Eukaryota</taxon>
        <taxon>Fungi</taxon>
        <taxon>Dikarya</taxon>
        <taxon>Ascomycota</taxon>
        <taxon>Pezizomycotina</taxon>
        <taxon>Eurotiomycetes</taxon>
        <taxon>Eurotiomycetidae</taxon>
        <taxon>Eurotiales</taxon>
        <taxon>Aspergillaceae</taxon>
        <taxon>Aspergillus</taxon>
        <taxon>Aspergillus subgen. Nidulantes</taxon>
    </lineage>
</organism>
<dbReference type="InterPro" id="IPR007219">
    <property type="entry name" value="XnlR_reg_dom"/>
</dbReference>
<keyword evidence="2" id="KW-0805">Transcription regulation</keyword>
<dbReference type="Gene3D" id="4.10.240.10">
    <property type="entry name" value="Zn(2)-C6 fungal-type DNA-binding domain"/>
    <property type="match status" value="1"/>
</dbReference>
<keyword evidence="1" id="KW-0479">Metal-binding</keyword>
<evidence type="ECO:0000256" key="4">
    <source>
        <dbReference type="ARBA" id="ARBA00023163"/>
    </source>
</evidence>
<dbReference type="EMBL" id="KV878126">
    <property type="protein sequence ID" value="OJI99175.1"/>
    <property type="molecule type" value="Genomic_DNA"/>
</dbReference>
<reference evidence="8" key="1">
    <citation type="journal article" date="2017" name="Genome Biol.">
        <title>Comparative genomics reveals high biological diversity and specific adaptations in the industrially and medically important fungal genus Aspergillus.</title>
        <authorList>
            <person name="de Vries R.P."/>
            <person name="Riley R."/>
            <person name="Wiebenga A."/>
            <person name="Aguilar-Osorio G."/>
            <person name="Amillis S."/>
            <person name="Uchima C.A."/>
            <person name="Anderluh G."/>
            <person name="Asadollahi M."/>
            <person name="Askin M."/>
            <person name="Barry K."/>
            <person name="Battaglia E."/>
            <person name="Bayram O."/>
            <person name="Benocci T."/>
            <person name="Braus-Stromeyer S.A."/>
            <person name="Caldana C."/>
            <person name="Canovas D."/>
            <person name="Cerqueira G.C."/>
            <person name="Chen F."/>
            <person name="Chen W."/>
            <person name="Choi C."/>
            <person name="Clum A."/>
            <person name="Dos Santos R.A."/>
            <person name="Damasio A.R."/>
            <person name="Diallinas G."/>
            <person name="Emri T."/>
            <person name="Fekete E."/>
            <person name="Flipphi M."/>
            <person name="Freyberg S."/>
            <person name="Gallo A."/>
            <person name="Gournas C."/>
            <person name="Habgood R."/>
            <person name="Hainaut M."/>
            <person name="Harispe M.L."/>
            <person name="Henrissat B."/>
            <person name="Hilden K.S."/>
            <person name="Hope R."/>
            <person name="Hossain A."/>
            <person name="Karabika E."/>
            <person name="Karaffa L."/>
            <person name="Karanyi Z."/>
            <person name="Krasevec N."/>
            <person name="Kuo A."/>
            <person name="Kusch H."/>
            <person name="LaButti K."/>
            <person name="Lagendijk E.L."/>
            <person name="Lapidus A."/>
            <person name="Levasseur A."/>
            <person name="Lindquist E."/>
            <person name="Lipzen A."/>
            <person name="Logrieco A.F."/>
            <person name="MacCabe A."/>
            <person name="Maekelae M.R."/>
            <person name="Malavazi I."/>
            <person name="Melin P."/>
            <person name="Meyer V."/>
            <person name="Mielnichuk N."/>
            <person name="Miskei M."/>
            <person name="Molnar A.P."/>
            <person name="Mule G."/>
            <person name="Ngan C.Y."/>
            <person name="Orejas M."/>
            <person name="Orosz E."/>
            <person name="Ouedraogo J.P."/>
            <person name="Overkamp K.M."/>
            <person name="Park H.-S."/>
            <person name="Perrone G."/>
            <person name="Piumi F."/>
            <person name="Punt P.J."/>
            <person name="Ram A.F."/>
            <person name="Ramon A."/>
            <person name="Rauscher S."/>
            <person name="Record E."/>
            <person name="Riano-Pachon D.M."/>
            <person name="Robert V."/>
            <person name="Roehrig J."/>
            <person name="Ruller R."/>
            <person name="Salamov A."/>
            <person name="Salih N.S."/>
            <person name="Samson R.A."/>
            <person name="Sandor E."/>
            <person name="Sanguinetti M."/>
            <person name="Schuetze T."/>
            <person name="Sepcic K."/>
            <person name="Shelest E."/>
            <person name="Sherlock G."/>
            <person name="Sophianopoulou V."/>
            <person name="Squina F.M."/>
            <person name="Sun H."/>
            <person name="Susca A."/>
            <person name="Todd R.B."/>
            <person name="Tsang A."/>
            <person name="Unkles S.E."/>
            <person name="van de Wiele N."/>
            <person name="van Rossen-Uffink D."/>
            <person name="Oliveira J.V."/>
            <person name="Vesth T.C."/>
            <person name="Visser J."/>
            <person name="Yu J.-H."/>
            <person name="Zhou M."/>
            <person name="Andersen M.R."/>
            <person name="Archer D.B."/>
            <person name="Baker S.E."/>
            <person name="Benoit I."/>
            <person name="Brakhage A.A."/>
            <person name="Braus G.H."/>
            <person name="Fischer R."/>
            <person name="Frisvad J.C."/>
            <person name="Goldman G.H."/>
            <person name="Houbraken J."/>
            <person name="Oakley B."/>
            <person name="Pocsi I."/>
            <person name="Scazzocchio C."/>
            <person name="Seiboth B."/>
            <person name="vanKuyk P.A."/>
            <person name="Wortman J."/>
            <person name="Dyer P.S."/>
            <person name="Grigoriev I.V."/>
        </authorList>
    </citation>
    <scope>NUCLEOTIDE SEQUENCE [LARGE SCALE GENOMIC DNA]</scope>
    <source>
        <strain evidence="8">CBS 583.65</strain>
    </source>
</reference>
<dbReference type="GO" id="GO:0008270">
    <property type="term" value="F:zinc ion binding"/>
    <property type="evidence" value="ECO:0007669"/>
    <property type="project" value="InterPro"/>
</dbReference>
<dbReference type="OrthoDB" id="103819at2759"/>
<evidence type="ECO:0000256" key="1">
    <source>
        <dbReference type="ARBA" id="ARBA00022723"/>
    </source>
</evidence>
<dbReference type="GO" id="GO:0000981">
    <property type="term" value="F:DNA-binding transcription factor activity, RNA polymerase II-specific"/>
    <property type="evidence" value="ECO:0007669"/>
    <property type="project" value="InterPro"/>
</dbReference>
<evidence type="ECO:0000256" key="3">
    <source>
        <dbReference type="ARBA" id="ARBA00023125"/>
    </source>
</evidence>
<sequence>MSPEVPVDWDSTHHWPPLMSDLQNEETIQDRRQRLSSTPKACDGCRIRKVRCDRSTPCANCRTAGIVCQQAGPAKVENRVKPDKSTKLEGLIERLDLRLGRIEDQLKDQSRQPTPESIVIDSRPTRLYEGASSFANQSAYATEVAQFTASTQAPVEQDRLTASFDDLKSLLQPSTTLEDFQFLQSNAFRSMPAMKLVPSAIVADIVRSFKVRTPYFLLSRPVNDLNLIEDLFRKVYFPTEALSVGHVTAMHGVLLYLLKEFISFKDPLAEKYDLSPHVETCEKNLKAGVETYEILVVPSFENTLSLLLAGIKAQDEANVLLSSTLISVASRHCLMLGYHRSITYQNQKADVAANICRLFWTVYLLDKNMSLLLGRASCIQDYDIDVPYPACTGDLATRAWDEGWIAFLSLGRLQGQIYDRVYSAAALKLAPEVRIHSINELAQELHQWHQQLYQVDFSNVKLKDPAILQMSQRTWDVTYYSILTSLLRGSSTSPTTPEITSQCFRAARSALETHLGFFPMCIDSEYVSVRDYANWLMLYASFTPFIVIFLHAIAASSTEDTKLLEDVVRTLYPTKDTSKACGRLYQICTILARVARRLVESRNSFLGTYNAQDDSLLLLNDTGNISLFDPGSLQDYLSAEVDMLDQFTYSEAENMSAILGNWVSGQPPTVDMLGMGME</sequence>
<proteinExistence type="predicted"/>
<dbReference type="PANTHER" id="PTHR46910:SF5">
    <property type="entry name" value="ZN(II)2CYS6 TRANSCRIPTION FACTOR (EUROFUNG)"/>
    <property type="match status" value="1"/>
</dbReference>
<name>A0A1L9PCJ4_ASPVE</name>
<gene>
    <name evidence="7" type="ORF">ASPVEDRAFT_162973</name>
</gene>
<dbReference type="STRING" id="1036611.A0A1L9PCJ4"/>
<feature type="domain" description="Zn(2)-C6 fungal-type" evidence="6">
    <location>
        <begin position="41"/>
        <end position="70"/>
    </location>
</feature>
<dbReference type="PROSITE" id="PS50048">
    <property type="entry name" value="ZN2_CY6_FUNGAL_2"/>
    <property type="match status" value="1"/>
</dbReference>
<protein>
    <recommendedName>
        <fullName evidence="6">Zn(2)-C6 fungal-type domain-containing protein</fullName>
    </recommendedName>
</protein>
<evidence type="ECO:0000256" key="5">
    <source>
        <dbReference type="ARBA" id="ARBA00023242"/>
    </source>
</evidence>
<dbReference type="InterPro" id="IPR001138">
    <property type="entry name" value="Zn2Cys6_DnaBD"/>
</dbReference>
<evidence type="ECO:0000256" key="2">
    <source>
        <dbReference type="ARBA" id="ARBA00023015"/>
    </source>
</evidence>
<dbReference type="VEuPathDB" id="FungiDB:ASPVEDRAFT_162973"/>
<dbReference type="Pfam" id="PF00172">
    <property type="entry name" value="Zn_clus"/>
    <property type="match status" value="1"/>
</dbReference>
<dbReference type="Proteomes" id="UP000184073">
    <property type="component" value="Unassembled WGS sequence"/>
</dbReference>
<dbReference type="PROSITE" id="PS00463">
    <property type="entry name" value="ZN2_CY6_FUNGAL_1"/>
    <property type="match status" value="1"/>
</dbReference>
<dbReference type="InterPro" id="IPR050987">
    <property type="entry name" value="AtrR-like"/>
</dbReference>
<dbReference type="SUPFAM" id="SSF57701">
    <property type="entry name" value="Zn2/Cys6 DNA-binding domain"/>
    <property type="match status" value="1"/>
</dbReference>
<dbReference type="GeneID" id="63724119"/>
<dbReference type="RefSeq" id="XP_040664938.1">
    <property type="nucleotide sequence ID" value="XM_040808608.1"/>
</dbReference>
<accession>A0A1L9PCJ4</accession>
<evidence type="ECO:0000259" key="6">
    <source>
        <dbReference type="PROSITE" id="PS50048"/>
    </source>
</evidence>